<dbReference type="Gene3D" id="3.40.50.1000">
    <property type="entry name" value="HAD superfamily/HAD-like"/>
    <property type="match status" value="1"/>
</dbReference>
<dbReference type="SFLD" id="SFLDG01129">
    <property type="entry name" value="C1.5:_HAD__Beta-PGM__Phosphata"/>
    <property type="match status" value="1"/>
</dbReference>
<dbReference type="PANTHER" id="PTHR43481">
    <property type="entry name" value="FRUCTOSE-1-PHOSPHATE PHOSPHATASE"/>
    <property type="match status" value="1"/>
</dbReference>
<proteinExistence type="predicted"/>
<dbReference type="Pfam" id="PF13419">
    <property type="entry name" value="HAD_2"/>
    <property type="match status" value="1"/>
</dbReference>
<dbReference type="EMBL" id="JANFYS010000019">
    <property type="protein sequence ID" value="MCQ4770747.1"/>
    <property type="molecule type" value="Genomic_DNA"/>
</dbReference>
<dbReference type="InterPro" id="IPR036412">
    <property type="entry name" value="HAD-like_sf"/>
</dbReference>
<comment type="caution">
    <text evidence="1">The sequence shown here is derived from an EMBL/GenBank/DDBJ whole genome shotgun (WGS) entry which is preliminary data.</text>
</comment>
<dbReference type="PANTHER" id="PTHR43481:SF4">
    <property type="entry name" value="GLYCEROL-1-PHOSPHATE PHOSPHOHYDROLASE 1-RELATED"/>
    <property type="match status" value="1"/>
</dbReference>
<sequence length="208" mass="23373">MLLFDLDGTLIDSNGIWVEVDLAFLGRHGLTPTDEYAYTVGHSIFPVAAQYTRDYYHMDLSVQEIMDEWLSMAADAYARVPLKPGAGEFLARCRDRGERMALVTACVPELCRSALAHHGLADWFEAIIFAQDLGMEKRDPRVFTLTAQRLGVAPADCTLYEDAPANCAAAKSVGMTVVGVYDPFYENYQDQVRENSHRYLRSFTELLM</sequence>
<dbReference type="InterPro" id="IPR006439">
    <property type="entry name" value="HAD-SF_hydro_IA"/>
</dbReference>
<dbReference type="SFLD" id="SFLDS00003">
    <property type="entry name" value="Haloacid_Dehalogenase"/>
    <property type="match status" value="1"/>
</dbReference>
<dbReference type="AlphaFoldDB" id="A0AAW5JLP6"/>
<protein>
    <submittedName>
        <fullName evidence="1">HAD family phosphatase</fullName>
    </submittedName>
</protein>
<dbReference type="InterPro" id="IPR041492">
    <property type="entry name" value="HAD_2"/>
</dbReference>
<reference evidence="1" key="1">
    <citation type="submission" date="2022-06" db="EMBL/GenBank/DDBJ databases">
        <title>Isolation of gut microbiota from human fecal samples.</title>
        <authorList>
            <person name="Pamer E.G."/>
            <person name="Barat B."/>
            <person name="Waligurski E."/>
            <person name="Medina S."/>
            <person name="Paddock L."/>
            <person name="Mostad J."/>
        </authorList>
    </citation>
    <scope>NUCLEOTIDE SEQUENCE</scope>
    <source>
        <strain evidence="1">DFI.9.91</strain>
    </source>
</reference>
<name>A0AAW5JLP6_9FIRM</name>
<organism evidence="1 2">
    <name type="scientific">Intestinimonas massiliensis</name>
    <name type="common">ex Afouda et al. 2020</name>
    <dbReference type="NCBI Taxonomy" id="1673721"/>
    <lineage>
        <taxon>Bacteria</taxon>
        <taxon>Bacillati</taxon>
        <taxon>Bacillota</taxon>
        <taxon>Clostridia</taxon>
        <taxon>Eubacteriales</taxon>
        <taxon>Intestinimonas</taxon>
    </lineage>
</organism>
<evidence type="ECO:0000313" key="1">
    <source>
        <dbReference type="EMBL" id="MCQ4770747.1"/>
    </source>
</evidence>
<evidence type="ECO:0000313" key="2">
    <source>
        <dbReference type="Proteomes" id="UP001204562"/>
    </source>
</evidence>
<dbReference type="CDD" id="cd07505">
    <property type="entry name" value="HAD_BPGM-like"/>
    <property type="match status" value="1"/>
</dbReference>
<dbReference type="GO" id="GO:0050308">
    <property type="term" value="F:sugar-phosphatase activity"/>
    <property type="evidence" value="ECO:0007669"/>
    <property type="project" value="TreeGrafter"/>
</dbReference>
<dbReference type="Proteomes" id="UP001204562">
    <property type="component" value="Unassembled WGS sequence"/>
</dbReference>
<dbReference type="InterPro" id="IPR051806">
    <property type="entry name" value="HAD-like_SPP"/>
</dbReference>
<dbReference type="NCBIfam" id="TIGR01509">
    <property type="entry name" value="HAD-SF-IA-v3"/>
    <property type="match status" value="1"/>
</dbReference>
<dbReference type="InterPro" id="IPR023214">
    <property type="entry name" value="HAD_sf"/>
</dbReference>
<dbReference type="SUPFAM" id="SSF56784">
    <property type="entry name" value="HAD-like"/>
    <property type="match status" value="1"/>
</dbReference>
<gene>
    <name evidence="1" type="ORF">NE579_09755</name>
</gene>
<dbReference type="Gene3D" id="1.10.150.240">
    <property type="entry name" value="Putative phosphatase, domain 2"/>
    <property type="match status" value="1"/>
</dbReference>
<accession>A0AAW5JLP6</accession>
<dbReference type="InterPro" id="IPR023198">
    <property type="entry name" value="PGP-like_dom2"/>
</dbReference>